<comment type="catalytic activity">
    <reaction evidence="6">
        <text>(2E,6E)-farnesyl diphosphate = trichodiene + diphosphate</text>
        <dbReference type="Rhea" id="RHEA:12052"/>
        <dbReference type="ChEBI" id="CHEBI:15861"/>
        <dbReference type="ChEBI" id="CHEBI:33019"/>
        <dbReference type="ChEBI" id="CHEBI:175763"/>
        <dbReference type="EC" id="4.2.3.6"/>
    </reaction>
</comment>
<dbReference type="Gene3D" id="1.10.600.10">
    <property type="entry name" value="Farnesyl Diphosphate Synthase"/>
    <property type="match status" value="1"/>
</dbReference>
<evidence type="ECO:0000256" key="2">
    <source>
        <dbReference type="ARBA" id="ARBA00007946"/>
    </source>
</evidence>
<evidence type="ECO:0000256" key="6">
    <source>
        <dbReference type="ARBA" id="ARBA00049122"/>
    </source>
</evidence>
<gene>
    <name evidence="8" type="ORF">CABS02_11413</name>
</gene>
<accession>A0A9P9X6M8</accession>
<feature type="binding site" evidence="7">
    <location>
        <position position="249"/>
    </location>
    <ligand>
        <name>Mg(2+)</name>
        <dbReference type="ChEBI" id="CHEBI:18420"/>
        <label>2</label>
    </ligand>
</feature>
<dbReference type="EMBL" id="SDAQ01000098">
    <property type="protein sequence ID" value="KAI3539368.1"/>
    <property type="molecule type" value="Genomic_DNA"/>
</dbReference>
<dbReference type="Proteomes" id="UP001056436">
    <property type="component" value="Unassembled WGS sequence"/>
</dbReference>
<dbReference type="PIRSF" id="PIRSF001388">
    <property type="entry name" value="TRI5"/>
    <property type="match status" value="1"/>
</dbReference>
<proteinExistence type="inferred from homology"/>
<comment type="cofactor">
    <cofactor evidence="7">
        <name>Mg(2+)</name>
        <dbReference type="ChEBI" id="CHEBI:18420"/>
    </cofactor>
</comment>
<evidence type="ECO:0000256" key="5">
    <source>
        <dbReference type="ARBA" id="ARBA00023239"/>
    </source>
</evidence>
<keyword evidence="7" id="KW-0460">Magnesium</keyword>
<dbReference type="InterPro" id="IPR008949">
    <property type="entry name" value="Isoprenoid_synthase_dom_sf"/>
</dbReference>
<feature type="binding site" evidence="7">
    <location>
        <position position="257"/>
    </location>
    <ligand>
        <name>Mg(2+)</name>
        <dbReference type="ChEBI" id="CHEBI:18420"/>
        <label>2</label>
    </ligand>
</feature>
<protein>
    <recommendedName>
        <fullName evidence="4">Trichodiene synthase</fullName>
        <ecNumber evidence="3">4.2.3.6</ecNumber>
    </recommendedName>
</protein>
<feature type="binding site" evidence="7">
    <location>
        <position position="253"/>
    </location>
    <ligand>
        <name>Mg(2+)</name>
        <dbReference type="ChEBI" id="CHEBI:18420"/>
        <label>2</label>
    </ligand>
</feature>
<comment type="caution">
    <text evidence="8">The sequence shown here is derived from an EMBL/GenBank/DDBJ whole genome shotgun (WGS) entry which is preliminary data.</text>
</comment>
<keyword evidence="5" id="KW-0456">Lyase</keyword>
<evidence type="ECO:0000313" key="8">
    <source>
        <dbReference type="EMBL" id="KAI3539368.1"/>
    </source>
</evidence>
<dbReference type="AlphaFoldDB" id="A0A9P9X6M8"/>
<dbReference type="OrthoDB" id="2998174at2759"/>
<comment type="similarity">
    <text evidence="2">Belongs to the trichodiene synthase family.</text>
</comment>
<comment type="pathway">
    <text evidence="1">Sesquiterpene biosynthesis; trichothecene biosynthesis.</text>
</comment>
<feature type="binding site" evidence="7">
    <location>
        <position position="263"/>
    </location>
    <ligand>
        <name>Mg(2+)</name>
        <dbReference type="ChEBI" id="CHEBI:18420"/>
        <label>3</label>
    </ligand>
</feature>
<feature type="binding site" evidence="7">
    <location>
        <position position="103"/>
    </location>
    <ligand>
        <name>Mg(2+)</name>
        <dbReference type="ChEBI" id="CHEBI:18420"/>
        <label>1</label>
    </ligand>
</feature>
<dbReference type="GO" id="GO:0045482">
    <property type="term" value="F:trichodiene synthase activity"/>
    <property type="evidence" value="ECO:0007669"/>
    <property type="project" value="UniProtKB-EC"/>
</dbReference>
<evidence type="ECO:0000256" key="7">
    <source>
        <dbReference type="PIRSR" id="PIRSR001388-3"/>
    </source>
</evidence>
<evidence type="ECO:0000256" key="3">
    <source>
        <dbReference type="ARBA" id="ARBA00013034"/>
    </source>
</evidence>
<dbReference type="Pfam" id="PF06330">
    <property type="entry name" value="TRI5"/>
    <property type="match status" value="2"/>
</dbReference>
<dbReference type="InterPro" id="IPR010458">
    <property type="entry name" value="TRI5_ascomyc"/>
</dbReference>
<evidence type="ECO:0000256" key="4">
    <source>
        <dbReference type="ARBA" id="ARBA00022133"/>
    </source>
</evidence>
<sequence>MMDTASFPTDCYLDAVVSFLSIINYNDTNYTHQERVRNLHYAYAKAAKHFAQPTQQRLIKASPRRLQASLQTIVAMVVYAWVRVDPEVMADLSIHYTYMLVLDDSQDDPDATMQSFYQDLLAGKPQRHPWWQMVNAQFPTVLSHYGPYCGLNLVRSTTDCKEPWNAHNSHVPVQEAKRSTVFQGCWIEQHNFQGFPGSYDFPGFLRRMNGLGHCVGASIFPKAQFDEKVLFTEITSVISQMENWMVFVNDLLSFYKEFDEPRDQTSLVNNYAKCDRITLAEALNKLTRDTIRCSEQIVEVFADKDPSIADTLQTFCQGYVTWHLSDPRYRLRELVTSAAGGDTATAKEFRRYQAAGDLVGAVDPKEWAYPPVADLVEDHSVEEVVQVATPLVPKTSINASNTVGAVSKWAKKFWPQEYI</sequence>
<evidence type="ECO:0000256" key="1">
    <source>
        <dbReference type="ARBA" id="ARBA00004795"/>
    </source>
</evidence>
<reference evidence="8" key="1">
    <citation type="submission" date="2019-01" db="EMBL/GenBank/DDBJ databases">
        <title>Colletotrichum abscissum LGMF1257.</title>
        <authorList>
            <person name="Baroncelli R."/>
        </authorList>
    </citation>
    <scope>NUCLEOTIDE SEQUENCE</scope>
    <source>
        <strain evidence="8">Ca142</strain>
    </source>
</reference>
<organism evidence="8 9">
    <name type="scientific">Colletotrichum abscissum</name>
    <dbReference type="NCBI Taxonomy" id="1671311"/>
    <lineage>
        <taxon>Eukaryota</taxon>
        <taxon>Fungi</taxon>
        <taxon>Dikarya</taxon>
        <taxon>Ascomycota</taxon>
        <taxon>Pezizomycotina</taxon>
        <taxon>Sordariomycetes</taxon>
        <taxon>Hypocreomycetidae</taxon>
        <taxon>Glomerellales</taxon>
        <taxon>Glomerellaceae</taxon>
        <taxon>Colletotrichum</taxon>
        <taxon>Colletotrichum acutatum species complex</taxon>
    </lineage>
</organism>
<dbReference type="SUPFAM" id="SSF48576">
    <property type="entry name" value="Terpenoid synthases"/>
    <property type="match status" value="1"/>
</dbReference>
<dbReference type="GO" id="GO:0016106">
    <property type="term" value="P:sesquiterpenoid biosynthetic process"/>
    <property type="evidence" value="ECO:0007669"/>
    <property type="project" value="InterPro"/>
</dbReference>
<keyword evidence="9" id="KW-1185">Reference proteome</keyword>
<name>A0A9P9X6M8_9PEZI</name>
<dbReference type="EC" id="4.2.3.6" evidence="3"/>
<dbReference type="InterPro" id="IPR024652">
    <property type="entry name" value="Trichodiene_synth"/>
</dbReference>
<evidence type="ECO:0000313" key="9">
    <source>
        <dbReference type="Proteomes" id="UP001056436"/>
    </source>
</evidence>
<feature type="binding site" evidence="7">
    <location>
        <position position="188"/>
    </location>
    <ligand>
        <name>Mg(2+)</name>
        <dbReference type="ChEBI" id="CHEBI:18420"/>
        <label>1</label>
    </ligand>
</feature>